<evidence type="ECO:0000313" key="4">
    <source>
        <dbReference type="Proteomes" id="UP000199679"/>
    </source>
</evidence>
<dbReference type="AlphaFoldDB" id="A0A1H1W5V0"/>
<keyword evidence="4" id="KW-1185">Reference proteome</keyword>
<accession>A0A1H1W5V0</accession>
<dbReference type="Pfam" id="PF19543">
    <property type="entry name" value="GH123_N"/>
    <property type="match status" value="1"/>
</dbReference>
<gene>
    <name evidence="3" type="ORF">SAMN05216490_2103</name>
</gene>
<feature type="domain" description="Glycoside hydrolase 123-like N-terminal" evidence="2">
    <location>
        <begin position="35"/>
        <end position="980"/>
    </location>
</feature>
<reference evidence="3 4" key="1">
    <citation type="submission" date="2016-10" db="EMBL/GenBank/DDBJ databases">
        <authorList>
            <person name="de Groot N.N."/>
        </authorList>
    </citation>
    <scope>NUCLEOTIDE SEQUENCE [LARGE SCALE GENOMIC DNA]</scope>
    <source>
        <strain evidence="3 4">MP1X4</strain>
    </source>
</reference>
<keyword evidence="1" id="KW-0732">Signal</keyword>
<name>A0A1H1W5V0_MUCMA</name>
<dbReference type="EMBL" id="LT629740">
    <property type="protein sequence ID" value="SDS92435.1"/>
    <property type="molecule type" value="Genomic_DNA"/>
</dbReference>
<evidence type="ECO:0000259" key="2">
    <source>
        <dbReference type="Pfam" id="PF19543"/>
    </source>
</evidence>
<dbReference type="STRING" id="652787.SAMN05216490_2103"/>
<sequence>MIFRRWFISFFTVMLVVKSCSLFAQEIPYGVPVQAWADSLGNHRAIIQVDKNTDAVEVKIEWRRRDNDADKKAIIITDENGKLVDNIFRIDINREQGDFVFQPNNGAGKYYVYYMPYKGKKNSGWWDGDYLKVENGPDNDWVKKHALSASAGVQHNLAKATVIKIESRTAFDSFYPMEVCATAAEIKELNIQTTENYLLFPEDRKYPIRMTTDLPYRWIENKHTKAFKGQAMRNEYYAFQVGVYAAKKDLEDVTVSYKGSNKITCFNTGGIDYEGKPFTKKVDVQKGKVQALWFGVDISKDQQPGPYSFTVTISPKNDLPQTVKVTLYIEDRISEDRGDSEPWRHSRLRWLNSTLGIDDKVVAPYTPLQVKDRSISCLMREVKLNEKGLPQAIEANKKSVLSAAIQFLVETDKGVEVFKPSSFRYTKQTGGKVSWVAEAANNSISLTSNGAMEFDGTMDYDIKVKAQTGVQIKDIRLEIPIAKQTAQYFMGMGLPGTYCPSLYNWKWKGPQDSYWIGSVEAGLHCELRGATYSGPMLNLYHPAPPPSWYNDNKGGFTIQSSTNEVLTTTYSGERKLNAGDEINFQFRLLITPVKKLNTEDQFTNRYYHNGNKPAPAPDDLSSGIKIINVHQGNPINPYINYPFVAVDSMKNFVDKWRKKGFKVKIYYTIRELTNQVPEIWALRSLGTEVLSPGSGGGYPWLREHYVDNYDVQWFNPINGYESCDAAVLMSGQSRWNNYYIEGLRWLVKNVDIDGLYLDDVSFDRDMLKRMRKVMDEVKPGCLIDLHSNTGFSKGPANQYTEYFPYINKLWFGESFQYDTMPPDNWMVETSGIPFGLMGDMLQGGGNPWRGMVYGMTARLPWSTEGVTCDPRDVWKIWDEFGISSAKMIGYWEKDCPVKTSNPKVLVTIYKKEGRSLISVASWADGPTNFLFQFDWKSLGVDPEKAILVAPEIKNFQHYATFNPGDPIPIEPKKGWLFYIQEKK</sequence>
<dbReference type="Proteomes" id="UP000199679">
    <property type="component" value="Chromosome I"/>
</dbReference>
<organism evidence="3 4">
    <name type="scientific">Mucilaginibacter mallensis</name>
    <dbReference type="NCBI Taxonomy" id="652787"/>
    <lineage>
        <taxon>Bacteria</taxon>
        <taxon>Pseudomonadati</taxon>
        <taxon>Bacteroidota</taxon>
        <taxon>Sphingobacteriia</taxon>
        <taxon>Sphingobacteriales</taxon>
        <taxon>Sphingobacteriaceae</taxon>
        <taxon>Mucilaginibacter</taxon>
    </lineage>
</organism>
<evidence type="ECO:0000256" key="1">
    <source>
        <dbReference type="SAM" id="SignalP"/>
    </source>
</evidence>
<dbReference type="InterPro" id="IPR045711">
    <property type="entry name" value="GH123-like_N"/>
</dbReference>
<feature type="chain" id="PRO_5009264070" description="Glycoside hydrolase 123-like N-terminal domain-containing protein" evidence="1">
    <location>
        <begin position="25"/>
        <end position="983"/>
    </location>
</feature>
<evidence type="ECO:0000313" key="3">
    <source>
        <dbReference type="EMBL" id="SDS92435.1"/>
    </source>
</evidence>
<protein>
    <recommendedName>
        <fullName evidence="2">Glycoside hydrolase 123-like N-terminal domain-containing protein</fullName>
    </recommendedName>
</protein>
<feature type="signal peptide" evidence="1">
    <location>
        <begin position="1"/>
        <end position="24"/>
    </location>
</feature>
<dbReference type="RefSeq" id="WP_197684590.1">
    <property type="nucleotide sequence ID" value="NZ_LT629740.1"/>
</dbReference>
<proteinExistence type="predicted"/>